<organism evidence="2 3">
    <name type="scientific">Symbiochloris irregularis</name>
    <dbReference type="NCBI Taxonomy" id="706552"/>
    <lineage>
        <taxon>Eukaryota</taxon>
        <taxon>Viridiplantae</taxon>
        <taxon>Chlorophyta</taxon>
        <taxon>core chlorophytes</taxon>
        <taxon>Trebouxiophyceae</taxon>
        <taxon>Trebouxiales</taxon>
        <taxon>Trebouxiaceae</taxon>
        <taxon>Symbiochloris</taxon>
    </lineage>
</organism>
<comment type="caution">
    <text evidence="2">The sequence shown here is derived from an EMBL/GenBank/DDBJ whole genome shotgun (WGS) entry which is preliminary data.</text>
</comment>
<proteinExistence type="predicted"/>
<name>A0AAW1NMV4_9CHLO</name>
<keyword evidence="3" id="KW-1185">Reference proteome</keyword>
<dbReference type="EMBL" id="JALJOQ010000164">
    <property type="protein sequence ID" value="KAK9792450.1"/>
    <property type="molecule type" value="Genomic_DNA"/>
</dbReference>
<protein>
    <submittedName>
        <fullName evidence="2">Uncharacterized protein</fullName>
    </submittedName>
</protein>
<sequence>MEDPRLSGGGRGSWQGGRLISFRKGTAGSGCGALAGRAGVSGSEGVTRGMQTRALMTVWISRLQGRGLGEISSRYGEVQSQGNPDLRGRARRRHEAAGSPPGRRLKDCRFILPAGLAVQGGRRGVDSG</sequence>
<feature type="region of interest" description="Disordered" evidence="1">
    <location>
        <begin position="74"/>
        <end position="105"/>
    </location>
</feature>
<reference evidence="2 3" key="1">
    <citation type="journal article" date="2024" name="Nat. Commun.">
        <title>Phylogenomics reveals the evolutionary origins of lichenization in chlorophyte algae.</title>
        <authorList>
            <person name="Puginier C."/>
            <person name="Libourel C."/>
            <person name="Otte J."/>
            <person name="Skaloud P."/>
            <person name="Haon M."/>
            <person name="Grisel S."/>
            <person name="Petersen M."/>
            <person name="Berrin J.G."/>
            <person name="Delaux P.M."/>
            <person name="Dal Grande F."/>
            <person name="Keller J."/>
        </authorList>
    </citation>
    <scope>NUCLEOTIDE SEQUENCE [LARGE SCALE GENOMIC DNA]</scope>
    <source>
        <strain evidence="2 3">SAG 2036</strain>
    </source>
</reference>
<evidence type="ECO:0000256" key="1">
    <source>
        <dbReference type="SAM" id="MobiDB-lite"/>
    </source>
</evidence>
<gene>
    <name evidence="2" type="ORF">WJX73_000034</name>
</gene>
<accession>A0AAW1NMV4</accession>
<dbReference type="AlphaFoldDB" id="A0AAW1NMV4"/>
<evidence type="ECO:0000313" key="3">
    <source>
        <dbReference type="Proteomes" id="UP001465755"/>
    </source>
</evidence>
<evidence type="ECO:0000313" key="2">
    <source>
        <dbReference type="EMBL" id="KAK9792450.1"/>
    </source>
</evidence>
<dbReference type="Proteomes" id="UP001465755">
    <property type="component" value="Unassembled WGS sequence"/>
</dbReference>